<evidence type="ECO:0000313" key="2">
    <source>
        <dbReference type="Proteomes" id="UP000182635"/>
    </source>
</evidence>
<dbReference type="Proteomes" id="UP000182635">
    <property type="component" value="Unassembled WGS sequence"/>
</dbReference>
<name>A0A1I2RL12_9LACO</name>
<dbReference type="EMBL" id="FOPI01000018">
    <property type="protein sequence ID" value="SFG41140.1"/>
    <property type="molecule type" value="Genomic_DNA"/>
</dbReference>
<accession>A0A1I2RL12</accession>
<dbReference type="AlphaFoldDB" id="A0A1I2RL12"/>
<protein>
    <submittedName>
        <fullName evidence="1">Uncharacterized protein</fullName>
    </submittedName>
</protein>
<sequence>MNEFRRSVLTAGLFCSRERKKILKDTVFRRVVINREDNKVVVGATDGMTGDEVFELVAEGLRSLKQRYEVDSKTMLVYLESVIDDG</sequence>
<reference evidence="2" key="1">
    <citation type="submission" date="2016-10" db="EMBL/GenBank/DDBJ databases">
        <authorList>
            <person name="Varghese N."/>
            <person name="Submissions S."/>
        </authorList>
    </citation>
    <scope>NUCLEOTIDE SEQUENCE [LARGE SCALE GENOMIC DNA]</scope>
    <source>
        <strain evidence="2">DSM 20403</strain>
    </source>
</reference>
<evidence type="ECO:0000313" key="1">
    <source>
        <dbReference type="EMBL" id="SFG41140.1"/>
    </source>
</evidence>
<organism evidence="1 2">
    <name type="scientific">Ligilactobacillus ruminis DSM 20403 = NBRC 102161</name>
    <dbReference type="NCBI Taxonomy" id="1423798"/>
    <lineage>
        <taxon>Bacteria</taxon>
        <taxon>Bacillati</taxon>
        <taxon>Bacillota</taxon>
        <taxon>Bacilli</taxon>
        <taxon>Lactobacillales</taxon>
        <taxon>Lactobacillaceae</taxon>
        <taxon>Ligilactobacillus</taxon>
    </lineage>
</organism>
<proteinExistence type="predicted"/>
<gene>
    <name evidence="1" type="ORF">SAMN02910432_01249</name>
</gene>